<evidence type="ECO:0000256" key="1">
    <source>
        <dbReference type="ARBA" id="ARBA00022723"/>
    </source>
</evidence>
<dbReference type="STRING" id="744872.Spica_1543"/>
<dbReference type="SUPFAM" id="SSF53335">
    <property type="entry name" value="S-adenosyl-L-methionine-dependent methyltransferases"/>
    <property type="match status" value="1"/>
</dbReference>
<dbReference type="Gene3D" id="3.40.1190.20">
    <property type="match status" value="1"/>
</dbReference>
<dbReference type="InterPro" id="IPR011611">
    <property type="entry name" value="PfkB_dom"/>
</dbReference>
<dbReference type="HOGENOM" id="CLU_430780_0_0_12"/>
<feature type="domain" description="Carbohydrate kinase PfkB" evidence="2">
    <location>
        <begin position="263"/>
        <end position="608"/>
    </location>
</feature>
<sequence>MYFYRYVKRDIIGFILSLANQENLQYSNHSMKCPFCDSVPSKSFMTKKRSFFACDSCGFVWADPKSFLDREAEQNRYMLHNNNRYNKEYVQFISTILNRVLQRWNIIVNDAAPRILDWGSGPEPVASELLREQGFQVESYDPFFGPSLPQEQQRFDIIICIEVAEHFKNPLADFAAMNHYLKPGGLLAVHTHTLPDQYFSIKNDEISRFFSSWWYKEDPTHVAFYSEITLRTLGFVCGLHYEHGDGSDEGTLHYFIKPLPVLVAGGANVDIEGRPFGPLNDRDSNPGRVRFSRGGAGRNIAENLARLNIPVQFISVFGKDPLSRMLLEETKAAGVGLDGCLLVEADSPSCYLSILDETGDMKLALSSMDSIKRLTPDVLEACLSALSDQTCAGDSAFDARSPSATGATSAGLVYSMVIIDGNLIPETIEALLDRCPGIPVWFDPVSITKARSIASYKGGALIGRFFGIKPNRDELFAIAESLNWGESKIIPKSIHQFIESISPQEHSSIPRRDLERILMASRFLLDKGCQELHVSLGTEGVIVMNSVSIMWGRPPVLPMISATGAGDSYLAAIVRTRCLESLVGAHDLVVRSGCAASAITLQDQNAVSPQMCPLALYRLLQAWKKNKAFNLLVHD</sequence>
<dbReference type="Pfam" id="PF13489">
    <property type="entry name" value="Methyltransf_23"/>
    <property type="match status" value="1"/>
</dbReference>
<name>F8EZ95_GRAC1</name>
<evidence type="ECO:0000259" key="2">
    <source>
        <dbReference type="Pfam" id="PF00294"/>
    </source>
</evidence>
<gene>
    <name evidence="3" type="ordered locus">Spica_1543</name>
</gene>
<dbReference type="InterPro" id="IPR029056">
    <property type="entry name" value="Ribokinase-like"/>
</dbReference>
<reference evidence="4" key="1">
    <citation type="journal article" date="2013" name="Stand. Genomic Sci.">
        <title>Genome sequence of the thermophilic fresh-water bacterium Spirochaeta caldaria type strain (H1(T)), reclassification of Spirochaeta caldaria, Spirochaeta stenostrepta, and Spirochaeta zuelzerae in the genus Treponema as Treponema caldaria comb. nov., Treponema stenostrepta comb. nov., and Treponema zuelzerae comb. nov., and emendation of the genus Treponema.</title>
        <authorList>
            <person name="Abt B."/>
            <person name="Goker M."/>
            <person name="Scheuner C."/>
            <person name="Han C."/>
            <person name="Lu M."/>
            <person name="Misra M."/>
            <person name="Lapidus A."/>
            <person name="Nolan M."/>
            <person name="Lucas S."/>
            <person name="Hammon N."/>
            <person name="Deshpande S."/>
            <person name="Cheng J.F."/>
            <person name="Tapia R."/>
            <person name="Goodwin L.A."/>
            <person name="Pitluck S."/>
            <person name="Liolios K."/>
            <person name="Pagani I."/>
            <person name="Ivanova N."/>
            <person name="Mavromatis K."/>
            <person name="Mikhailova N."/>
            <person name="Huntemann M."/>
            <person name="Pati A."/>
            <person name="Chen A."/>
            <person name="Palaniappan K."/>
            <person name="Land M."/>
            <person name="Hauser L."/>
            <person name="Jeffries C.D."/>
            <person name="Rohde M."/>
            <person name="Spring S."/>
            <person name="Gronow S."/>
            <person name="Detter J.C."/>
            <person name="Bristow J."/>
            <person name="Eisen J.A."/>
            <person name="Markowitz V."/>
            <person name="Hugenholtz P."/>
            <person name="Kyrpides N.C."/>
            <person name="Woyke T."/>
            <person name="Klenk H.P."/>
        </authorList>
    </citation>
    <scope>NUCLEOTIDE SEQUENCE</scope>
    <source>
        <strain evidence="4">ATCC 51460 / DSM 7334 / H1</strain>
    </source>
</reference>
<dbReference type="CDD" id="cd01941">
    <property type="entry name" value="YeiC_kinase_like"/>
    <property type="match status" value="1"/>
</dbReference>
<dbReference type="EMBL" id="CP002868">
    <property type="protein sequence ID" value="AEJ19687.1"/>
    <property type="molecule type" value="Genomic_DNA"/>
</dbReference>
<dbReference type="eggNOG" id="COG0524">
    <property type="taxonomic scope" value="Bacteria"/>
</dbReference>
<dbReference type="KEGG" id="scd:Spica_1543"/>
<dbReference type="OrthoDB" id="9806249at2"/>
<dbReference type="InterPro" id="IPR029063">
    <property type="entry name" value="SAM-dependent_MTases_sf"/>
</dbReference>
<dbReference type="GO" id="GO:0046872">
    <property type="term" value="F:metal ion binding"/>
    <property type="evidence" value="ECO:0007669"/>
    <property type="project" value="UniProtKB-KW"/>
</dbReference>
<dbReference type="Proteomes" id="UP000000503">
    <property type="component" value="Chromosome"/>
</dbReference>
<protein>
    <submittedName>
        <fullName evidence="3">PfkB domain protein</fullName>
    </submittedName>
</protein>
<dbReference type="Pfam" id="PF00294">
    <property type="entry name" value="PfkB"/>
    <property type="match status" value="1"/>
</dbReference>
<proteinExistence type="predicted"/>
<dbReference type="PANTHER" id="PTHR42909">
    <property type="entry name" value="ZGC:136858"/>
    <property type="match status" value="1"/>
</dbReference>
<evidence type="ECO:0000313" key="4">
    <source>
        <dbReference type="Proteomes" id="UP000000503"/>
    </source>
</evidence>
<evidence type="ECO:0000313" key="3">
    <source>
        <dbReference type="EMBL" id="AEJ19687.1"/>
    </source>
</evidence>
<keyword evidence="4" id="KW-1185">Reference proteome</keyword>
<dbReference type="GO" id="GO:0004730">
    <property type="term" value="F:pseudouridylate synthase activity"/>
    <property type="evidence" value="ECO:0007669"/>
    <property type="project" value="TreeGrafter"/>
</dbReference>
<dbReference type="AlphaFoldDB" id="F8EZ95"/>
<dbReference type="GO" id="GO:0005737">
    <property type="term" value="C:cytoplasm"/>
    <property type="evidence" value="ECO:0007669"/>
    <property type="project" value="TreeGrafter"/>
</dbReference>
<organism evidence="3 4">
    <name type="scientific">Gracilinema caldarium (strain ATCC 51460 / DSM 7334 / H1)</name>
    <name type="common">Treponema caldarium</name>
    <dbReference type="NCBI Taxonomy" id="744872"/>
    <lineage>
        <taxon>Bacteria</taxon>
        <taxon>Pseudomonadati</taxon>
        <taxon>Spirochaetota</taxon>
        <taxon>Spirochaetia</taxon>
        <taxon>Spirochaetales</taxon>
        <taxon>Breznakiellaceae</taxon>
        <taxon>Gracilinema</taxon>
    </lineage>
</organism>
<dbReference type="SUPFAM" id="SSF53613">
    <property type="entry name" value="Ribokinase-like"/>
    <property type="match status" value="1"/>
</dbReference>
<dbReference type="GO" id="GO:0016798">
    <property type="term" value="F:hydrolase activity, acting on glycosyl bonds"/>
    <property type="evidence" value="ECO:0007669"/>
    <property type="project" value="TreeGrafter"/>
</dbReference>
<dbReference type="eggNOG" id="COG2227">
    <property type="taxonomic scope" value="Bacteria"/>
</dbReference>
<accession>F8EZ95</accession>
<dbReference type="Gene3D" id="3.40.50.150">
    <property type="entry name" value="Vaccinia Virus protein VP39"/>
    <property type="match status" value="1"/>
</dbReference>
<keyword evidence="1" id="KW-0479">Metal-binding</keyword>
<dbReference type="PANTHER" id="PTHR42909:SF1">
    <property type="entry name" value="CARBOHYDRATE KINASE PFKB DOMAIN-CONTAINING PROTEIN"/>
    <property type="match status" value="1"/>
</dbReference>